<feature type="transmembrane region" description="Helical" evidence="1">
    <location>
        <begin position="95"/>
        <end position="114"/>
    </location>
</feature>
<proteinExistence type="predicted"/>
<keyword evidence="1" id="KW-0472">Membrane</keyword>
<dbReference type="AlphaFoldDB" id="A0A7Z0DIX8"/>
<name>A0A7Z0DIX8_9ACTN</name>
<protein>
    <submittedName>
        <fullName evidence="2">Lysylphosphatidylglycerol synthetase-like protein (DUF2156 family)</fullName>
    </submittedName>
</protein>
<organism evidence="2 3">
    <name type="scientific">Nocardioides panzhihuensis</name>
    <dbReference type="NCBI Taxonomy" id="860243"/>
    <lineage>
        <taxon>Bacteria</taxon>
        <taxon>Bacillati</taxon>
        <taxon>Actinomycetota</taxon>
        <taxon>Actinomycetes</taxon>
        <taxon>Propionibacteriales</taxon>
        <taxon>Nocardioidaceae</taxon>
        <taxon>Nocardioides</taxon>
    </lineage>
</organism>
<feature type="transmembrane region" description="Helical" evidence="1">
    <location>
        <begin position="37"/>
        <end position="55"/>
    </location>
</feature>
<accession>A0A7Z0DIX8</accession>
<keyword evidence="3" id="KW-1185">Reference proteome</keyword>
<feature type="transmembrane region" description="Helical" evidence="1">
    <location>
        <begin position="7"/>
        <end position="31"/>
    </location>
</feature>
<comment type="caution">
    <text evidence="2">The sequence shown here is derived from an EMBL/GenBank/DDBJ whole genome shotgun (WGS) entry which is preliminary data.</text>
</comment>
<gene>
    <name evidence="2" type="ORF">BJ988_000804</name>
</gene>
<dbReference type="RefSeq" id="WP_179656826.1">
    <property type="nucleotide sequence ID" value="NZ_JACBZR010000001.1"/>
</dbReference>
<evidence type="ECO:0000313" key="2">
    <source>
        <dbReference type="EMBL" id="NYI76156.1"/>
    </source>
</evidence>
<sequence length="121" mass="12137">MTSKNLYVLGGIAAVGTAILLVLGAGALGIIGDGGRADMMYLAPIAVVVLGALVVRFQARGMAFAVAAAAGATLLVGLIAIAAGLHDGFDGARDIVMISAMYAALFAVSGLLFWRSGELSR</sequence>
<feature type="transmembrane region" description="Helical" evidence="1">
    <location>
        <begin position="62"/>
        <end position="83"/>
    </location>
</feature>
<reference evidence="2 3" key="1">
    <citation type="submission" date="2020-07" db="EMBL/GenBank/DDBJ databases">
        <title>Sequencing the genomes of 1000 actinobacteria strains.</title>
        <authorList>
            <person name="Klenk H.-P."/>
        </authorList>
    </citation>
    <scope>NUCLEOTIDE SEQUENCE [LARGE SCALE GENOMIC DNA]</scope>
    <source>
        <strain evidence="2 3">DSM 26487</strain>
    </source>
</reference>
<keyword evidence="1" id="KW-1133">Transmembrane helix</keyword>
<dbReference type="EMBL" id="JACBZR010000001">
    <property type="protein sequence ID" value="NYI76156.1"/>
    <property type="molecule type" value="Genomic_DNA"/>
</dbReference>
<evidence type="ECO:0000256" key="1">
    <source>
        <dbReference type="SAM" id="Phobius"/>
    </source>
</evidence>
<keyword evidence="1" id="KW-0812">Transmembrane</keyword>
<evidence type="ECO:0000313" key="3">
    <source>
        <dbReference type="Proteomes" id="UP000564496"/>
    </source>
</evidence>
<dbReference type="Proteomes" id="UP000564496">
    <property type="component" value="Unassembled WGS sequence"/>
</dbReference>